<sequence length="79" mass="9229">MGLRETLLLDSPDSRLGCFSKITNLLENGRRSFGVDNAKAMCGRLFLSYGKQTESRKGRLRQQTRRLQEDKEWTWEYKG</sequence>
<evidence type="ECO:0000313" key="2">
    <source>
        <dbReference type="Proteomes" id="UP001519460"/>
    </source>
</evidence>
<reference evidence="1 2" key="1">
    <citation type="journal article" date="2023" name="Sci. Data">
        <title>Genome assembly of the Korean intertidal mud-creeper Batillaria attramentaria.</title>
        <authorList>
            <person name="Patra A.K."/>
            <person name="Ho P.T."/>
            <person name="Jun S."/>
            <person name="Lee S.J."/>
            <person name="Kim Y."/>
            <person name="Won Y.J."/>
        </authorList>
    </citation>
    <scope>NUCLEOTIDE SEQUENCE [LARGE SCALE GENOMIC DNA]</scope>
    <source>
        <strain evidence="1">Wonlab-2016</strain>
    </source>
</reference>
<dbReference type="EMBL" id="JACVVK020000224">
    <property type="protein sequence ID" value="KAK7483616.1"/>
    <property type="molecule type" value="Genomic_DNA"/>
</dbReference>
<evidence type="ECO:0000313" key="1">
    <source>
        <dbReference type="EMBL" id="KAK7483616.1"/>
    </source>
</evidence>
<keyword evidence="2" id="KW-1185">Reference proteome</keyword>
<comment type="caution">
    <text evidence="1">The sequence shown here is derived from an EMBL/GenBank/DDBJ whole genome shotgun (WGS) entry which is preliminary data.</text>
</comment>
<gene>
    <name evidence="1" type="ORF">BaRGS_00025169</name>
</gene>
<organism evidence="1 2">
    <name type="scientific">Batillaria attramentaria</name>
    <dbReference type="NCBI Taxonomy" id="370345"/>
    <lineage>
        <taxon>Eukaryota</taxon>
        <taxon>Metazoa</taxon>
        <taxon>Spiralia</taxon>
        <taxon>Lophotrochozoa</taxon>
        <taxon>Mollusca</taxon>
        <taxon>Gastropoda</taxon>
        <taxon>Caenogastropoda</taxon>
        <taxon>Sorbeoconcha</taxon>
        <taxon>Cerithioidea</taxon>
        <taxon>Batillariidae</taxon>
        <taxon>Batillaria</taxon>
    </lineage>
</organism>
<proteinExistence type="predicted"/>
<protein>
    <submittedName>
        <fullName evidence="1">Uncharacterized protein</fullName>
    </submittedName>
</protein>
<accession>A0ABD0K943</accession>
<dbReference type="AlphaFoldDB" id="A0ABD0K943"/>
<name>A0ABD0K943_9CAEN</name>
<dbReference type="Proteomes" id="UP001519460">
    <property type="component" value="Unassembled WGS sequence"/>
</dbReference>